<gene>
    <name evidence="1" type="ORF">FRX31_031059</name>
</gene>
<protein>
    <submittedName>
        <fullName evidence="1">Vacuolar amino acid transporter like</fullName>
    </submittedName>
</protein>
<accession>A0A7J6V2T7</accession>
<dbReference type="EMBL" id="JABWDY010038880">
    <property type="protein sequence ID" value="KAF5179354.1"/>
    <property type="molecule type" value="Genomic_DNA"/>
</dbReference>
<reference evidence="1 2" key="1">
    <citation type="submission" date="2020-06" db="EMBL/GenBank/DDBJ databases">
        <title>Transcriptomic and genomic resources for Thalictrum thalictroides and T. hernandezii: Facilitating candidate gene discovery in an emerging model plant lineage.</title>
        <authorList>
            <person name="Arias T."/>
            <person name="Riano-Pachon D.M."/>
            <person name="Di Stilio V.S."/>
        </authorList>
    </citation>
    <scope>NUCLEOTIDE SEQUENCE [LARGE SCALE GENOMIC DNA]</scope>
    <source>
        <strain evidence="2">cv. WT478/WT964</strain>
        <tissue evidence="1">Leaves</tissue>
    </source>
</reference>
<dbReference type="Gene3D" id="3.30.530.20">
    <property type="match status" value="1"/>
</dbReference>
<dbReference type="OrthoDB" id="40134at2759"/>
<organism evidence="1 2">
    <name type="scientific">Thalictrum thalictroides</name>
    <name type="common">Rue-anemone</name>
    <name type="synonym">Anemone thalictroides</name>
    <dbReference type="NCBI Taxonomy" id="46969"/>
    <lineage>
        <taxon>Eukaryota</taxon>
        <taxon>Viridiplantae</taxon>
        <taxon>Streptophyta</taxon>
        <taxon>Embryophyta</taxon>
        <taxon>Tracheophyta</taxon>
        <taxon>Spermatophyta</taxon>
        <taxon>Magnoliopsida</taxon>
        <taxon>Ranunculales</taxon>
        <taxon>Ranunculaceae</taxon>
        <taxon>Thalictroideae</taxon>
        <taxon>Thalictrum</taxon>
    </lineage>
</organism>
<sequence>MFAMNVNGMNMMESEYILRHHRHEISENQCSSVIVKHIKSPIHLLVVWLPHLWWPCACCGVGVVDQVGFHRSGTAFELSNLPIAIELYAVCYTGHSVFPNIYTSIEKPSQFPTVLIVW</sequence>
<comment type="caution">
    <text evidence="1">The sequence shown here is derived from an EMBL/GenBank/DDBJ whole genome shotgun (WGS) entry which is preliminary data.</text>
</comment>
<evidence type="ECO:0000313" key="2">
    <source>
        <dbReference type="Proteomes" id="UP000554482"/>
    </source>
</evidence>
<keyword evidence="2" id="KW-1185">Reference proteome</keyword>
<dbReference type="Proteomes" id="UP000554482">
    <property type="component" value="Unassembled WGS sequence"/>
</dbReference>
<name>A0A7J6V2T7_THATH</name>
<proteinExistence type="predicted"/>
<dbReference type="InterPro" id="IPR023393">
    <property type="entry name" value="START-like_dom_sf"/>
</dbReference>
<evidence type="ECO:0000313" key="1">
    <source>
        <dbReference type="EMBL" id="KAF5179354.1"/>
    </source>
</evidence>
<dbReference type="AlphaFoldDB" id="A0A7J6V2T7"/>